<dbReference type="FunCoup" id="E1ZGV1">
    <property type="interactions" value="383"/>
</dbReference>
<evidence type="ECO:0000256" key="5">
    <source>
        <dbReference type="ARBA" id="ARBA00023242"/>
    </source>
</evidence>
<dbReference type="FunFam" id="2.20.25.80:FF:000003">
    <property type="entry name" value="WRKY transcription factor 57"/>
    <property type="match status" value="1"/>
</dbReference>
<feature type="non-terminal residue" evidence="8">
    <location>
        <position position="177"/>
    </location>
</feature>
<dbReference type="Gene3D" id="2.20.25.80">
    <property type="entry name" value="WRKY domain"/>
    <property type="match status" value="2"/>
</dbReference>
<evidence type="ECO:0000256" key="2">
    <source>
        <dbReference type="ARBA" id="ARBA00023015"/>
    </source>
</evidence>
<evidence type="ECO:0000256" key="3">
    <source>
        <dbReference type="ARBA" id="ARBA00023125"/>
    </source>
</evidence>
<evidence type="ECO:0000313" key="8">
    <source>
        <dbReference type="EMBL" id="EFN55002.1"/>
    </source>
</evidence>
<dbReference type="PANTHER" id="PTHR31221">
    <property type="entry name" value="WRKY TRANSCRIPTION FACTOR PROTEIN 1-RELATED"/>
    <property type="match status" value="1"/>
</dbReference>
<dbReference type="InterPro" id="IPR036576">
    <property type="entry name" value="WRKY_dom_sf"/>
</dbReference>
<name>E1ZGV1_CHLVA</name>
<dbReference type="AlphaFoldDB" id="E1ZGV1"/>
<dbReference type="SMART" id="SM00774">
    <property type="entry name" value="WRKY"/>
    <property type="match status" value="2"/>
</dbReference>
<evidence type="ECO:0000259" key="7">
    <source>
        <dbReference type="PROSITE" id="PS50811"/>
    </source>
</evidence>
<keyword evidence="5" id="KW-0539">Nucleus</keyword>
<feature type="compositionally biased region" description="Basic and acidic residues" evidence="6">
    <location>
        <begin position="7"/>
        <end position="17"/>
    </location>
</feature>
<gene>
    <name evidence="8" type="ORF">CHLNCDRAFT_23935</name>
</gene>
<dbReference type="KEGG" id="cvr:CHLNCDRAFT_23935"/>
<dbReference type="eggNOG" id="ENOG502QRXJ">
    <property type="taxonomic scope" value="Eukaryota"/>
</dbReference>
<dbReference type="PROSITE" id="PS50811">
    <property type="entry name" value="WRKY"/>
    <property type="match status" value="2"/>
</dbReference>
<dbReference type="GO" id="GO:0043565">
    <property type="term" value="F:sequence-specific DNA binding"/>
    <property type="evidence" value="ECO:0007669"/>
    <property type="project" value="InterPro"/>
</dbReference>
<evidence type="ECO:0000313" key="9">
    <source>
        <dbReference type="Proteomes" id="UP000008141"/>
    </source>
</evidence>
<dbReference type="InParanoid" id="E1ZGV1"/>
<feature type="region of interest" description="Disordered" evidence="6">
    <location>
        <begin position="1"/>
        <end position="115"/>
    </location>
</feature>
<dbReference type="STRING" id="554065.E1ZGV1"/>
<dbReference type="EMBL" id="GL433846">
    <property type="protein sequence ID" value="EFN55002.1"/>
    <property type="molecule type" value="Genomic_DNA"/>
</dbReference>
<keyword evidence="3" id="KW-0238">DNA-binding</keyword>
<keyword evidence="2" id="KW-0805">Transcription regulation</keyword>
<dbReference type="SUPFAM" id="SSF118290">
    <property type="entry name" value="WRKY DNA-binding domain"/>
    <property type="match status" value="2"/>
</dbReference>
<reference evidence="8 9" key="1">
    <citation type="journal article" date="2010" name="Plant Cell">
        <title>The Chlorella variabilis NC64A genome reveals adaptation to photosymbiosis, coevolution with viruses, and cryptic sex.</title>
        <authorList>
            <person name="Blanc G."/>
            <person name="Duncan G."/>
            <person name="Agarkova I."/>
            <person name="Borodovsky M."/>
            <person name="Gurnon J."/>
            <person name="Kuo A."/>
            <person name="Lindquist E."/>
            <person name="Lucas S."/>
            <person name="Pangilinan J."/>
            <person name="Polle J."/>
            <person name="Salamov A."/>
            <person name="Terry A."/>
            <person name="Yamada T."/>
            <person name="Dunigan D.D."/>
            <person name="Grigoriev I.V."/>
            <person name="Claverie J.M."/>
            <person name="Van Etten J.L."/>
        </authorList>
    </citation>
    <scope>NUCLEOTIDE SEQUENCE [LARGE SCALE GENOMIC DNA]</scope>
    <source>
        <strain evidence="8 9">NC64A</strain>
    </source>
</reference>
<dbReference type="RefSeq" id="XP_005847104.1">
    <property type="nucleotide sequence ID" value="XM_005847042.1"/>
</dbReference>
<dbReference type="Proteomes" id="UP000008141">
    <property type="component" value="Unassembled WGS sequence"/>
</dbReference>
<evidence type="ECO:0000256" key="4">
    <source>
        <dbReference type="ARBA" id="ARBA00023163"/>
    </source>
</evidence>
<protein>
    <recommendedName>
        <fullName evidence="7">WRKY domain-containing protein</fullName>
    </recommendedName>
</protein>
<evidence type="ECO:0000256" key="6">
    <source>
        <dbReference type="SAM" id="MobiDB-lite"/>
    </source>
</evidence>
<dbReference type="GO" id="GO:0003700">
    <property type="term" value="F:DNA-binding transcription factor activity"/>
    <property type="evidence" value="ECO:0007669"/>
    <property type="project" value="InterPro"/>
</dbReference>
<dbReference type="GO" id="GO:0005634">
    <property type="term" value="C:nucleus"/>
    <property type="evidence" value="ECO:0007669"/>
    <property type="project" value="UniProtKB-SubCell"/>
</dbReference>
<dbReference type="Pfam" id="PF03106">
    <property type="entry name" value="WRKY"/>
    <property type="match status" value="2"/>
</dbReference>
<dbReference type="PANTHER" id="PTHR31221:SF193">
    <property type="entry name" value="WRKY TRANSCRIPTION FACTOR PROTEIN 1-RELATED"/>
    <property type="match status" value="1"/>
</dbReference>
<dbReference type="GeneID" id="17354544"/>
<sequence>MANDDGYNWRKYGEKQVKGSPFPRSYYKCSHPGCPAKKMIEREPKTGRISQAELKNEHNHAKPGQRRRTPSAGVSPPADGAGPSGRRGSDAAEGGGGDERNVVELETDADGMDDGYRWRKYGQKIVKGNPHPRSYYKCTHPGCNVRKQVERSGRNARMLVTTYEGTHTHDPPATTNG</sequence>
<keyword evidence="4" id="KW-0804">Transcription</keyword>
<accession>E1ZGV1</accession>
<comment type="subcellular location">
    <subcellularLocation>
        <location evidence="1">Nucleus</location>
    </subcellularLocation>
</comment>
<dbReference type="OMA" id="SHAGHII"/>
<feature type="domain" description="WRKY" evidence="7">
    <location>
        <begin position="107"/>
        <end position="172"/>
    </location>
</feature>
<dbReference type="InterPro" id="IPR003657">
    <property type="entry name" value="WRKY_dom"/>
</dbReference>
<dbReference type="InterPro" id="IPR044810">
    <property type="entry name" value="WRKY_plant"/>
</dbReference>
<evidence type="ECO:0000256" key="1">
    <source>
        <dbReference type="ARBA" id="ARBA00004123"/>
    </source>
</evidence>
<feature type="domain" description="WRKY" evidence="7">
    <location>
        <begin position="1"/>
        <end position="63"/>
    </location>
</feature>
<proteinExistence type="predicted"/>
<organism evidence="9">
    <name type="scientific">Chlorella variabilis</name>
    <name type="common">Green alga</name>
    <dbReference type="NCBI Taxonomy" id="554065"/>
    <lineage>
        <taxon>Eukaryota</taxon>
        <taxon>Viridiplantae</taxon>
        <taxon>Chlorophyta</taxon>
        <taxon>core chlorophytes</taxon>
        <taxon>Trebouxiophyceae</taxon>
        <taxon>Chlorellales</taxon>
        <taxon>Chlorellaceae</taxon>
        <taxon>Chlorella clade</taxon>
        <taxon>Chlorella</taxon>
    </lineage>
</organism>
<keyword evidence="9" id="KW-1185">Reference proteome</keyword>
<dbReference type="OrthoDB" id="1918969at2759"/>